<comment type="similarity">
    <text evidence="7">Belongs to the class I-like SAM-binding methyltransferase superfamily. rRNA adenine N(6)-methyltransferase family.</text>
</comment>
<evidence type="ECO:0000313" key="9">
    <source>
        <dbReference type="EnsemblMetazoa" id="GPPI048752-PA"/>
    </source>
</evidence>
<evidence type="ECO:0000256" key="6">
    <source>
        <dbReference type="ARBA" id="ARBA00046134"/>
    </source>
</evidence>
<protein>
    <recommendedName>
        <fullName evidence="7">rRNA adenine N(6)-methyltransferase</fullName>
        <ecNumber evidence="7">2.1.1.-</ecNumber>
    </recommendedName>
</protein>
<comment type="function">
    <text evidence="6">Specifically dimethylates two adjacent adenosines in the loop of a conserved hairpin near the 3'-end of 18S rRNA in the 40S particle. Involved in the pre-rRNA processing steps leading to small-subunit rRNA production independently of its RNA-modifying catalytic activity. Part of the small subunit (SSU) processome, first precursor of the small eukaryotic ribosomal subunit. During the assembly of the SSU processome in the nucleolus, many ribosome biogenesis factors, an RNA chaperone and ribosomal proteins associate with the nascent pre-rRNA and work in concert to generate RNA folding, modifications, rearrangements and cleavage as well as targeted degradation of pre-ribosomal RNA by the RNA exosome.</text>
</comment>
<dbReference type="PANTHER" id="PTHR11727:SF7">
    <property type="entry name" value="DIMETHYLADENOSINE TRANSFERASE-RELATED"/>
    <property type="match status" value="1"/>
</dbReference>
<dbReference type="GO" id="GO:0000179">
    <property type="term" value="F:rRNA (adenine-N6,N6-)-dimethyltransferase activity"/>
    <property type="evidence" value="ECO:0007669"/>
    <property type="project" value="TreeGrafter"/>
</dbReference>
<evidence type="ECO:0000256" key="2">
    <source>
        <dbReference type="ARBA" id="ARBA00022679"/>
    </source>
</evidence>
<evidence type="ECO:0000256" key="8">
    <source>
        <dbReference type="SAM" id="SignalP"/>
    </source>
</evidence>
<evidence type="ECO:0000256" key="4">
    <source>
        <dbReference type="ARBA" id="ARBA00022884"/>
    </source>
</evidence>
<evidence type="ECO:0000256" key="1">
    <source>
        <dbReference type="ARBA" id="ARBA00022603"/>
    </source>
</evidence>
<dbReference type="EnsemblMetazoa" id="GPPI048752-RA">
    <property type="protein sequence ID" value="GPPI048752-PA"/>
    <property type="gene ID" value="GPPI048752"/>
</dbReference>
<dbReference type="SUPFAM" id="SSF53335">
    <property type="entry name" value="S-adenosyl-L-methionine-dependent methyltransferases"/>
    <property type="match status" value="1"/>
</dbReference>
<keyword evidence="4" id="KW-0694">RNA-binding</keyword>
<dbReference type="Gene3D" id="3.40.50.150">
    <property type="entry name" value="Vaccinia Virus protein VP39"/>
    <property type="match status" value="1"/>
</dbReference>
<dbReference type="STRING" id="67801.A0A1B0C4A7"/>
<feature type="signal peptide" evidence="8">
    <location>
        <begin position="1"/>
        <end position="22"/>
    </location>
</feature>
<dbReference type="PANTHER" id="PTHR11727">
    <property type="entry name" value="DIMETHYLADENOSINE TRANSFERASE"/>
    <property type="match status" value="1"/>
</dbReference>
<comment type="subunit">
    <text evidence="5">Part of the small subunit (SSU) processome, composed of more than 70 proteins and the RNA chaperone small nucleolar RNA (snoRNA) U3.</text>
</comment>
<dbReference type="EMBL" id="JXJN01025349">
    <property type="status" value="NOT_ANNOTATED_CDS"/>
    <property type="molecule type" value="Genomic_DNA"/>
</dbReference>
<dbReference type="VEuPathDB" id="VectorBase:GPPI048752"/>
<reference evidence="10" key="1">
    <citation type="submission" date="2015-01" db="EMBL/GenBank/DDBJ databases">
        <authorList>
            <person name="Aksoy S."/>
            <person name="Warren W."/>
            <person name="Wilson R.K."/>
        </authorList>
    </citation>
    <scope>NUCLEOTIDE SEQUENCE [LARGE SCALE GENOMIC DNA]</scope>
    <source>
        <strain evidence="10">IAEA</strain>
    </source>
</reference>
<keyword evidence="7" id="KW-0698">rRNA processing</keyword>
<dbReference type="InterPro" id="IPR029063">
    <property type="entry name" value="SAM-dependent_MTases_sf"/>
</dbReference>
<dbReference type="AlphaFoldDB" id="A0A1B0C4A7"/>
<evidence type="ECO:0000256" key="3">
    <source>
        <dbReference type="ARBA" id="ARBA00022691"/>
    </source>
</evidence>
<dbReference type="GO" id="GO:0003723">
    <property type="term" value="F:RNA binding"/>
    <property type="evidence" value="ECO:0007669"/>
    <property type="project" value="UniProtKB-KW"/>
</dbReference>
<keyword evidence="1 7" id="KW-0489">Methyltransferase</keyword>
<organism evidence="9 10">
    <name type="scientific">Glossina palpalis gambiensis</name>
    <dbReference type="NCBI Taxonomy" id="67801"/>
    <lineage>
        <taxon>Eukaryota</taxon>
        <taxon>Metazoa</taxon>
        <taxon>Ecdysozoa</taxon>
        <taxon>Arthropoda</taxon>
        <taxon>Hexapoda</taxon>
        <taxon>Insecta</taxon>
        <taxon>Pterygota</taxon>
        <taxon>Neoptera</taxon>
        <taxon>Endopterygota</taxon>
        <taxon>Diptera</taxon>
        <taxon>Brachycera</taxon>
        <taxon>Muscomorpha</taxon>
        <taxon>Hippoboscoidea</taxon>
        <taxon>Glossinidae</taxon>
        <taxon>Glossina</taxon>
    </lineage>
</organism>
<dbReference type="EMBL" id="JXJN01025350">
    <property type="status" value="NOT_ANNOTATED_CDS"/>
    <property type="molecule type" value="Genomic_DNA"/>
</dbReference>
<feature type="chain" id="PRO_5008405444" description="rRNA adenine N(6)-methyltransferase" evidence="8">
    <location>
        <begin position="23"/>
        <end position="86"/>
    </location>
</feature>
<dbReference type="GO" id="GO:0005730">
    <property type="term" value="C:nucleolus"/>
    <property type="evidence" value="ECO:0007669"/>
    <property type="project" value="TreeGrafter"/>
</dbReference>
<dbReference type="Proteomes" id="UP000092460">
    <property type="component" value="Unassembled WGS sequence"/>
</dbReference>
<keyword evidence="10" id="KW-1185">Reference proteome</keyword>
<sequence length="86" mass="10187">MFAVGEFLTLLITSVWLRWSRANTTFYFQLLARVDVLMKVRKKDFKPPPKVESRVVCLELKNPSLPRNFTEWDGLTRVAFLREKKL</sequence>
<reference evidence="9" key="2">
    <citation type="submission" date="2020-05" db="UniProtKB">
        <authorList>
            <consortium name="EnsemblMetazoa"/>
        </authorList>
    </citation>
    <scope>IDENTIFICATION</scope>
    <source>
        <strain evidence="9">IAEA</strain>
    </source>
</reference>
<dbReference type="EMBL" id="JXJN01025351">
    <property type="status" value="NOT_ANNOTATED_CDS"/>
    <property type="molecule type" value="Genomic_DNA"/>
</dbReference>
<dbReference type="Pfam" id="PF00398">
    <property type="entry name" value="RrnaAD"/>
    <property type="match status" value="1"/>
</dbReference>
<keyword evidence="3 7" id="KW-0949">S-adenosyl-L-methionine</keyword>
<dbReference type="InterPro" id="IPR001737">
    <property type="entry name" value="KsgA/Erm"/>
</dbReference>
<evidence type="ECO:0000256" key="5">
    <source>
        <dbReference type="ARBA" id="ARBA00035020"/>
    </source>
</evidence>
<evidence type="ECO:0000256" key="7">
    <source>
        <dbReference type="RuleBase" id="RU362106"/>
    </source>
</evidence>
<dbReference type="EC" id="2.1.1.-" evidence="7"/>
<evidence type="ECO:0000313" key="10">
    <source>
        <dbReference type="Proteomes" id="UP000092460"/>
    </source>
</evidence>
<accession>A0A1B0C4A7</accession>
<keyword evidence="8" id="KW-0732">Signal</keyword>
<proteinExistence type="inferred from homology"/>
<keyword evidence="2 7" id="KW-0808">Transferase</keyword>
<name>A0A1B0C4A7_9MUSC</name>